<evidence type="ECO:0000256" key="4">
    <source>
        <dbReference type="ARBA" id="ARBA00023172"/>
    </source>
</evidence>
<keyword evidence="4" id="KW-0233">DNA recombination</keyword>
<organism evidence="7 8">
    <name type="scientific">Blastochloris tepida</name>
    <dbReference type="NCBI Taxonomy" id="2233851"/>
    <lineage>
        <taxon>Bacteria</taxon>
        <taxon>Pseudomonadati</taxon>
        <taxon>Pseudomonadota</taxon>
        <taxon>Alphaproteobacteria</taxon>
        <taxon>Hyphomicrobiales</taxon>
        <taxon>Blastochloridaceae</taxon>
        <taxon>Blastochloris</taxon>
    </lineage>
</organism>
<dbReference type="SUPFAM" id="SSF53041">
    <property type="entry name" value="Resolvase-like"/>
    <property type="match status" value="1"/>
</dbReference>
<proteinExistence type="inferred from homology"/>
<dbReference type="InterPro" id="IPR036162">
    <property type="entry name" value="Resolvase-like_N_sf"/>
</dbReference>
<evidence type="ECO:0000256" key="5">
    <source>
        <dbReference type="PIRSR" id="PIRSR606118-50"/>
    </source>
</evidence>
<dbReference type="GO" id="GO:0015074">
    <property type="term" value="P:DNA integration"/>
    <property type="evidence" value="ECO:0007669"/>
    <property type="project" value="UniProtKB-KW"/>
</dbReference>
<dbReference type="GO" id="GO:0003677">
    <property type="term" value="F:DNA binding"/>
    <property type="evidence" value="ECO:0007669"/>
    <property type="project" value="UniProtKB-KW"/>
</dbReference>
<accession>A0A348FXN6</accession>
<dbReference type="InterPro" id="IPR009057">
    <property type="entry name" value="Homeodomain-like_sf"/>
</dbReference>
<reference evidence="7 8" key="1">
    <citation type="submission" date="2018-08" db="EMBL/GenBank/DDBJ databases">
        <title>Complete genome sequencing of Blastochloris tepida GI.</title>
        <authorList>
            <person name="Tsukatani Y."/>
            <person name="Mori H."/>
        </authorList>
    </citation>
    <scope>NUCLEOTIDE SEQUENCE [LARGE SCALE GENOMIC DNA]</scope>
    <source>
        <strain evidence="7 8">GI</strain>
    </source>
</reference>
<dbReference type="GO" id="GO:0000150">
    <property type="term" value="F:DNA strand exchange activity"/>
    <property type="evidence" value="ECO:0007669"/>
    <property type="project" value="InterPro"/>
</dbReference>
<name>A0A348FXN6_9HYPH</name>
<dbReference type="Pfam" id="PF02796">
    <property type="entry name" value="HTH_7"/>
    <property type="match status" value="1"/>
</dbReference>
<dbReference type="InterPro" id="IPR050639">
    <property type="entry name" value="SSR_resolvase"/>
</dbReference>
<dbReference type="PROSITE" id="PS51736">
    <property type="entry name" value="RECOMBINASES_3"/>
    <property type="match status" value="1"/>
</dbReference>
<dbReference type="RefSeq" id="WP_126397758.1">
    <property type="nucleotide sequence ID" value="NZ_AP018907.1"/>
</dbReference>
<dbReference type="InterPro" id="IPR006118">
    <property type="entry name" value="Recombinase_CS"/>
</dbReference>
<dbReference type="OrthoDB" id="9800103at2"/>
<dbReference type="SMART" id="SM00857">
    <property type="entry name" value="Resolvase"/>
    <property type="match status" value="1"/>
</dbReference>
<protein>
    <submittedName>
        <fullName evidence="7">Integrase</fullName>
    </submittedName>
</protein>
<dbReference type="AlphaFoldDB" id="A0A348FXN6"/>
<dbReference type="CDD" id="cd00569">
    <property type="entry name" value="HTH_Hin_like"/>
    <property type="match status" value="1"/>
</dbReference>
<sequence length="185" mass="20132">MLIGYARTSTTEQEAGLEAQIRDLTAAGCERVFAERVSSVAPRTELDAALAFVREGDTLVVTKLDRLARTVAKAWEIVEHLEDKGTGLRILSLGGDTVDTRSATGKLILTIFAGFAQFEREMMLERQREGIAKAKVEGRYKGRKPTARAKADDARRLHAEGKTVTEIAKALGIGRASVYRALEGG</sequence>
<dbReference type="InterPro" id="IPR006120">
    <property type="entry name" value="Resolvase_HTH_dom"/>
</dbReference>
<dbReference type="EMBL" id="AP018907">
    <property type="protein sequence ID" value="BBF92069.1"/>
    <property type="molecule type" value="Genomic_DNA"/>
</dbReference>
<dbReference type="Pfam" id="PF00239">
    <property type="entry name" value="Resolvase"/>
    <property type="match status" value="1"/>
</dbReference>
<dbReference type="SUPFAM" id="SSF46689">
    <property type="entry name" value="Homeodomain-like"/>
    <property type="match status" value="1"/>
</dbReference>
<dbReference type="PANTHER" id="PTHR30461">
    <property type="entry name" value="DNA-INVERTASE FROM LAMBDOID PROPHAGE"/>
    <property type="match status" value="1"/>
</dbReference>
<dbReference type="PROSITE" id="PS00398">
    <property type="entry name" value="RECOMBINASES_2"/>
    <property type="match status" value="1"/>
</dbReference>
<comment type="similarity">
    <text evidence="1">Belongs to the site-specific recombinase resolvase family.</text>
</comment>
<evidence type="ECO:0000256" key="3">
    <source>
        <dbReference type="ARBA" id="ARBA00023125"/>
    </source>
</evidence>
<keyword evidence="8" id="KW-1185">Reference proteome</keyword>
<dbReference type="Gene3D" id="1.10.10.60">
    <property type="entry name" value="Homeodomain-like"/>
    <property type="match status" value="1"/>
</dbReference>
<evidence type="ECO:0000313" key="7">
    <source>
        <dbReference type="EMBL" id="BBF92069.1"/>
    </source>
</evidence>
<dbReference type="PANTHER" id="PTHR30461:SF26">
    <property type="entry name" value="RESOLVASE HOMOLOG YNEB"/>
    <property type="match status" value="1"/>
</dbReference>
<evidence type="ECO:0000256" key="2">
    <source>
        <dbReference type="ARBA" id="ARBA00022908"/>
    </source>
</evidence>
<keyword evidence="3" id="KW-0238">DNA-binding</keyword>
<dbReference type="Gene3D" id="3.40.50.1390">
    <property type="entry name" value="Resolvase, N-terminal catalytic domain"/>
    <property type="match status" value="1"/>
</dbReference>
<keyword evidence="2" id="KW-0229">DNA integration</keyword>
<dbReference type="KEGG" id="blag:BLTE_07540"/>
<evidence type="ECO:0000313" key="8">
    <source>
        <dbReference type="Proteomes" id="UP000266934"/>
    </source>
</evidence>
<dbReference type="InterPro" id="IPR006119">
    <property type="entry name" value="Resolv_N"/>
</dbReference>
<evidence type="ECO:0000259" key="6">
    <source>
        <dbReference type="PROSITE" id="PS51736"/>
    </source>
</evidence>
<dbReference type="CDD" id="cd03768">
    <property type="entry name" value="SR_ResInv"/>
    <property type="match status" value="1"/>
</dbReference>
<feature type="active site" description="O-(5'-phospho-DNA)-serine intermediate" evidence="5">
    <location>
        <position position="9"/>
    </location>
</feature>
<evidence type="ECO:0000256" key="1">
    <source>
        <dbReference type="ARBA" id="ARBA00009913"/>
    </source>
</evidence>
<gene>
    <name evidence="7" type="ORF">BLTE_07540</name>
</gene>
<dbReference type="Proteomes" id="UP000266934">
    <property type="component" value="Chromosome"/>
</dbReference>
<feature type="domain" description="Resolvase/invertase-type recombinase catalytic" evidence="6">
    <location>
        <begin position="1"/>
        <end position="138"/>
    </location>
</feature>